<dbReference type="EMBL" id="MN032614">
    <property type="protein sequence ID" value="QDJ96795.1"/>
    <property type="molecule type" value="Genomic_DNA"/>
</dbReference>
<protein>
    <submittedName>
        <fullName evidence="1">Uncharacterized protein</fullName>
    </submittedName>
</protein>
<accession>A0A514TUU7</accession>
<sequence>MNKSDLIKKIFLGELFEEKPKSYPKVYFIKGMLRDDNLRFFSTFRYRVNKQDVIIVSIKIALDNPENNVCVSLIHIKPMKKFTKSIFRKSYRVLYKGMDEIISSSSILLAEKLDKLEESFNVK</sequence>
<reference evidence="1" key="1">
    <citation type="submission" date="2019-06" db="EMBL/GenBank/DDBJ databases">
        <title>Complete genome sequence of Aeromonas hydrophila bacteriophage PS1.</title>
        <authorList>
            <person name="Rai S."/>
            <person name="Tyagi A."/>
            <person name="Kumar N."/>
            <person name="Singh N."/>
        </authorList>
    </citation>
    <scope>NUCLEOTIDE SEQUENCE [LARGE SCALE GENOMIC DNA]</scope>
</reference>
<evidence type="ECO:0000313" key="2">
    <source>
        <dbReference type="Proteomes" id="UP000317703"/>
    </source>
</evidence>
<organism evidence="1 2">
    <name type="scientific">Aeromonas phage PS1</name>
    <dbReference type="NCBI Taxonomy" id="2591406"/>
    <lineage>
        <taxon>Viruses</taxon>
        <taxon>Duplodnaviria</taxon>
        <taxon>Heunggongvirae</taxon>
        <taxon>Uroviricota</taxon>
        <taxon>Caudoviricetes</taxon>
        <taxon>Chimalliviridae</taxon>
        <taxon>Ferozepurvirus</taxon>
        <taxon>Ferozepurvirus PS1</taxon>
    </lineage>
</organism>
<gene>
    <name evidence="1" type="ORF">PS1_0036</name>
</gene>
<evidence type="ECO:0000313" key="1">
    <source>
        <dbReference type="EMBL" id="QDJ96795.1"/>
    </source>
</evidence>
<proteinExistence type="predicted"/>
<keyword evidence="2" id="KW-1185">Reference proteome</keyword>
<name>A0A514TUU7_9CAUD</name>
<dbReference type="Proteomes" id="UP000317703">
    <property type="component" value="Segment"/>
</dbReference>